<dbReference type="AlphaFoldDB" id="A0A8S9I8C6"/>
<sequence>MVKCTSVGEIEKEDGTIAVAHPSFIVMTTYFMGLGRYTIVMGKALISILQRGVLLSGLLRARALLRWELEQSDFLAPLRSRILRIGCT</sequence>
<comment type="caution">
    <text evidence="1">The sequence shown here is derived from an EMBL/GenBank/DDBJ whole genome shotgun (WGS) entry which is preliminary data.</text>
</comment>
<reference evidence="1" key="1">
    <citation type="submission" date="2019-12" db="EMBL/GenBank/DDBJ databases">
        <title>Genome sequencing and annotation of Brassica cretica.</title>
        <authorList>
            <person name="Studholme D.J."/>
            <person name="Sarris P.F."/>
        </authorList>
    </citation>
    <scope>NUCLEOTIDE SEQUENCE</scope>
    <source>
        <strain evidence="1">PFS-001/15</strain>
        <tissue evidence="1">Leaf</tissue>
    </source>
</reference>
<dbReference type="EMBL" id="QGKW02001911">
    <property type="protein sequence ID" value="KAF2565587.1"/>
    <property type="molecule type" value="Genomic_DNA"/>
</dbReference>
<evidence type="ECO:0000313" key="2">
    <source>
        <dbReference type="Proteomes" id="UP000712281"/>
    </source>
</evidence>
<evidence type="ECO:0000313" key="1">
    <source>
        <dbReference type="EMBL" id="KAF2565587.1"/>
    </source>
</evidence>
<dbReference type="Proteomes" id="UP000712281">
    <property type="component" value="Unassembled WGS sequence"/>
</dbReference>
<gene>
    <name evidence="1" type="ORF">F2Q68_00026019</name>
</gene>
<organism evidence="1 2">
    <name type="scientific">Brassica cretica</name>
    <name type="common">Mustard</name>
    <dbReference type="NCBI Taxonomy" id="69181"/>
    <lineage>
        <taxon>Eukaryota</taxon>
        <taxon>Viridiplantae</taxon>
        <taxon>Streptophyta</taxon>
        <taxon>Embryophyta</taxon>
        <taxon>Tracheophyta</taxon>
        <taxon>Spermatophyta</taxon>
        <taxon>Magnoliopsida</taxon>
        <taxon>eudicotyledons</taxon>
        <taxon>Gunneridae</taxon>
        <taxon>Pentapetalae</taxon>
        <taxon>rosids</taxon>
        <taxon>malvids</taxon>
        <taxon>Brassicales</taxon>
        <taxon>Brassicaceae</taxon>
        <taxon>Brassiceae</taxon>
        <taxon>Brassica</taxon>
    </lineage>
</organism>
<accession>A0A8S9I8C6</accession>
<proteinExistence type="predicted"/>
<name>A0A8S9I8C6_BRACR</name>
<protein>
    <submittedName>
        <fullName evidence="1">Uncharacterized protein</fullName>
    </submittedName>
</protein>